<dbReference type="EMBL" id="CP133548">
    <property type="protein sequence ID" value="WMS85726.1"/>
    <property type="molecule type" value="Genomic_DNA"/>
</dbReference>
<reference evidence="5 6" key="1">
    <citation type="submission" date="2023-08" db="EMBL/GenBank/DDBJ databases">
        <title>Pleionea litopenaei sp. nov., isolated from stomach of juvenile Litopenaeus vannamei.</title>
        <authorList>
            <person name="Rho A.M."/>
            <person name="Hwang C.Y."/>
        </authorList>
    </citation>
    <scope>NUCLEOTIDE SEQUENCE [LARGE SCALE GENOMIC DNA]</scope>
    <source>
        <strain evidence="5 6">HL-JVS1</strain>
    </source>
</reference>
<dbReference type="InterPro" id="IPR040170">
    <property type="entry name" value="Cytosol_ACT"/>
</dbReference>
<gene>
    <name evidence="5" type="ORF">Q9312_10920</name>
</gene>
<keyword evidence="6" id="KW-1185">Reference proteome</keyword>
<dbReference type="CDD" id="cd03442">
    <property type="entry name" value="BFIT_BACH"/>
    <property type="match status" value="1"/>
</dbReference>
<dbReference type="GO" id="GO:0009062">
    <property type="term" value="P:fatty acid catabolic process"/>
    <property type="evidence" value="ECO:0007669"/>
    <property type="project" value="TreeGrafter"/>
</dbReference>
<protein>
    <submittedName>
        <fullName evidence="5">Hotdog domain-containing protein</fullName>
    </submittedName>
</protein>
<dbReference type="KEGG" id="plei:Q9312_10920"/>
<sequence length="126" mass="14258">MSNKSNLAPSMQHHKLVLPEHMNHQGSLFGGYLLMWIDEVAYVSANLQFPGHRFVTVALDNVEFKHRIECGEIICFNVSLERQGNTSLTYHIAVTGKRTSASPLLFETRVTFVSVDDQGKKQVIER</sequence>
<proteinExistence type="inferred from homology"/>
<dbReference type="SUPFAM" id="SSF54637">
    <property type="entry name" value="Thioesterase/thiol ester dehydrase-isomerase"/>
    <property type="match status" value="1"/>
</dbReference>
<dbReference type="PANTHER" id="PTHR11049:SF31">
    <property type="entry name" value="HOTDOG ACOT-TYPE DOMAIN-CONTAINING PROTEIN"/>
    <property type="match status" value="1"/>
</dbReference>
<dbReference type="InterPro" id="IPR033120">
    <property type="entry name" value="HOTDOG_ACOT"/>
</dbReference>
<dbReference type="Pfam" id="PF03061">
    <property type="entry name" value="4HBT"/>
    <property type="match status" value="1"/>
</dbReference>
<dbReference type="PROSITE" id="PS51770">
    <property type="entry name" value="HOTDOG_ACOT"/>
    <property type="match status" value="1"/>
</dbReference>
<evidence type="ECO:0000313" key="6">
    <source>
        <dbReference type="Proteomes" id="UP001239782"/>
    </source>
</evidence>
<dbReference type="Proteomes" id="UP001239782">
    <property type="component" value="Chromosome"/>
</dbReference>
<dbReference type="RefSeq" id="WP_309200879.1">
    <property type="nucleotide sequence ID" value="NZ_CP133548.1"/>
</dbReference>
<evidence type="ECO:0000256" key="2">
    <source>
        <dbReference type="ARBA" id="ARBA00022801"/>
    </source>
</evidence>
<evidence type="ECO:0000256" key="3">
    <source>
        <dbReference type="PROSITE-ProRule" id="PRU01106"/>
    </source>
</evidence>
<dbReference type="GO" id="GO:0052816">
    <property type="term" value="F:long-chain fatty acyl-CoA hydrolase activity"/>
    <property type="evidence" value="ECO:0007669"/>
    <property type="project" value="TreeGrafter"/>
</dbReference>
<evidence type="ECO:0000313" key="5">
    <source>
        <dbReference type="EMBL" id="WMS85726.1"/>
    </source>
</evidence>
<dbReference type="InterPro" id="IPR006683">
    <property type="entry name" value="Thioestr_dom"/>
</dbReference>
<dbReference type="GO" id="GO:0006637">
    <property type="term" value="P:acyl-CoA metabolic process"/>
    <property type="evidence" value="ECO:0007669"/>
    <property type="project" value="TreeGrafter"/>
</dbReference>
<evidence type="ECO:0000259" key="4">
    <source>
        <dbReference type="PROSITE" id="PS51770"/>
    </source>
</evidence>
<organism evidence="5 6">
    <name type="scientific">Pleionea litopenaei</name>
    <dbReference type="NCBI Taxonomy" id="3070815"/>
    <lineage>
        <taxon>Bacteria</taxon>
        <taxon>Pseudomonadati</taxon>
        <taxon>Pseudomonadota</taxon>
        <taxon>Gammaproteobacteria</taxon>
        <taxon>Oceanospirillales</taxon>
        <taxon>Pleioneaceae</taxon>
        <taxon>Pleionea</taxon>
    </lineage>
</organism>
<evidence type="ECO:0000256" key="1">
    <source>
        <dbReference type="ARBA" id="ARBA00010458"/>
    </source>
</evidence>
<dbReference type="AlphaFoldDB" id="A0AA51RQE5"/>
<comment type="similarity">
    <text evidence="1">Belongs to the acyl coenzyme A hydrolase family.</text>
</comment>
<keyword evidence="2 3" id="KW-0378">Hydrolase</keyword>
<name>A0AA51RQE5_9GAMM</name>
<dbReference type="PANTHER" id="PTHR11049">
    <property type="entry name" value="ACYL COENZYME A THIOESTER HYDROLASE"/>
    <property type="match status" value="1"/>
</dbReference>
<dbReference type="Gene3D" id="3.10.129.10">
    <property type="entry name" value="Hotdog Thioesterase"/>
    <property type="match status" value="1"/>
</dbReference>
<dbReference type="InterPro" id="IPR029069">
    <property type="entry name" value="HotDog_dom_sf"/>
</dbReference>
<dbReference type="GO" id="GO:0005829">
    <property type="term" value="C:cytosol"/>
    <property type="evidence" value="ECO:0007669"/>
    <property type="project" value="TreeGrafter"/>
</dbReference>
<feature type="domain" description="HotDog ACOT-type" evidence="4">
    <location>
        <begin position="7"/>
        <end position="118"/>
    </location>
</feature>
<accession>A0AA51RQE5</accession>